<protein>
    <submittedName>
        <fullName evidence="3">12144_t:CDS:1</fullName>
    </submittedName>
</protein>
<evidence type="ECO:0000313" key="3">
    <source>
        <dbReference type="EMBL" id="CAI2186018.1"/>
    </source>
</evidence>
<sequence>MTRKTKGVSKKRNKAGHFSAECKYCKRYWPCGKPGKLEEHLANECPKALDIIQSYYVNIVASRGFGEESSNNSKKRKFDVNINKKNNQREIYEYEVVERVEKNKIAAIVTDNASNCANAHKIISTKYPKILNIRCITHFVNLLTKDIMSHNLEKRTIKACNKVTRFFKTSYIASNLLRNAIVSLNIKGGGLKTYTESRLKKENYTKIANKAAEIWQNEGNDQNSCKILLAQIQTFTEAELHLFDLDQVPLYPENDNEFVNEDELSEINESDENNSDLNKSQEEKDDDSSNYNYNIKELIAEMMRDNSDYSTIKEDQ</sequence>
<proteinExistence type="predicted"/>
<feature type="region of interest" description="Disordered" evidence="1">
    <location>
        <begin position="265"/>
        <end position="293"/>
    </location>
</feature>
<dbReference type="SUPFAM" id="SSF53098">
    <property type="entry name" value="Ribonuclease H-like"/>
    <property type="match status" value="1"/>
</dbReference>
<evidence type="ECO:0000256" key="1">
    <source>
        <dbReference type="SAM" id="MobiDB-lite"/>
    </source>
</evidence>
<comment type="caution">
    <text evidence="3">The sequence shown here is derived from an EMBL/GenBank/DDBJ whole genome shotgun (WGS) entry which is preliminary data.</text>
</comment>
<evidence type="ECO:0000313" key="4">
    <source>
        <dbReference type="Proteomes" id="UP001153678"/>
    </source>
</evidence>
<keyword evidence="4" id="KW-1185">Reference proteome</keyword>
<accession>A0A9W4X0G1</accession>
<feature type="compositionally biased region" description="Acidic residues" evidence="1">
    <location>
        <begin position="265"/>
        <end position="274"/>
    </location>
</feature>
<organism evidence="3 4">
    <name type="scientific">Funneliformis geosporum</name>
    <dbReference type="NCBI Taxonomy" id="1117311"/>
    <lineage>
        <taxon>Eukaryota</taxon>
        <taxon>Fungi</taxon>
        <taxon>Fungi incertae sedis</taxon>
        <taxon>Mucoromycota</taxon>
        <taxon>Glomeromycotina</taxon>
        <taxon>Glomeromycetes</taxon>
        <taxon>Glomerales</taxon>
        <taxon>Glomeraceae</taxon>
        <taxon>Funneliformis</taxon>
    </lineage>
</organism>
<dbReference type="Pfam" id="PF04937">
    <property type="entry name" value="DUF659"/>
    <property type="match status" value="1"/>
</dbReference>
<dbReference type="InterPro" id="IPR012337">
    <property type="entry name" value="RNaseH-like_sf"/>
</dbReference>
<dbReference type="EMBL" id="CAMKVN010003969">
    <property type="protein sequence ID" value="CAI2186018.1"/>
    <property type="molecule type" value="Genomic_DNA"/>
</dbReference>
<feature type="domain" description="DUF659" evidence="2">
    <location>
        <begin position="90"/>
        <end position="162"/>
    </location>
</feature>
<dbReference type="InterPro" id="IPR007021">
    <property type="entry name" value="DUF659"/>
</dbReference>
<dbReference type="OrthoDB" id="2424442at2759"/>
<dbReference type="Proteomes" id="UP001153678">
    <property type="component" value="Unassembled WGS sequence"/>
</dbReference>
<gene>
    <name evidence="3" type="ORF">FWILDA_LOCUS12366</name>
</gene>
<name>A0A9W4X0G1_9GLOM</name>
<reference evidence="3" key="1">
    <citation type="submission" date="2022-08" db="EMBL/GenBank/DDBJ databases">
        <authorList>
            <person name="Kallberg Y."/>
            <person name="Tangrot J."/>
            <person name="Rosling A."/>
        </authorList>
    </citation>
    <scope>NUCLEOTIDE SEQUENCE</scope>
    <source>
        <strain evidence="3">Wild A</strain>
    </source>
</reference>
<dbReference type="AlphaFoldDB" id="A0A9W4X0G1"/>
<evidence type="ECO:0000259" key="2">
    <source>
        <dbReference type="Pfam" id="PF04937"/>
    </source>
</evidence>